<dbReference type="InterPro" id="IPR010512">
    <property type="entry name" value="DUF1091"/>
</dbReference>
<dbReference type="RefSeq" id="XP_033233446.1">
    <property type="nucleotide sequence ID" value="XM_033377555.1"/>
</dbReference>
<dbReference type="SMART" id="SM00697">
    <property type="entry name" value="DM8"/>
    <property type="match status" value="1"/>
</dbReference>
<name>A0A6I8VQW4_DROPS</name>
<dbReference type="PANTHER" id="PTHR20898:SF0">
    <property type="entry name" value="DAEDALUS ON 3-RELATED"/>
    <property type="match status" value="1"/>
</dbReference>
<dbReference type="Proteomes" id="UP000001819">
    <property type="component" value="Chromosome 3"/>
</dbReference>
<dbReference type="Pfam" id="PF06477">
    <property type="entry name" value="DUF1091"/>
    <property type="match status" value="1"/>
</dbReference>
<evidence type="ECO:0008006" key="3">
    <source>
        <dbReference type="Google" id="ProtNLM"/>
    </source>
</evidence>
<gene>
    <name evidence="2" type="primary">LOC26533904</name>
</gene>
<keyword evidence="1" id="KW-1185">Reference proteome</keyword>
<reference evidence="1" key="1">
    <citation type="submission" date="2024-06" db="UniProtKB">
        <authorList>
            <consortium name="RefSeq"/>
        </authorList>
    </citation>
    <scope>NUCLEOTIDE SEQUENCE [LARGE SCALE GENOMIC DNA]</scope>
    <source>
        <strain evidence="1">MV2-25</strain>
    </source>
</reference>
<proteinExistence type="predicted"/>
<organism evidence="1 2">
    <name type="scientific">Drosophila pseudoobscura pseudoobscura</name>
    <name type="common">Fruit fly</name>
    <dbReference type="NCBI Taxonomy" id="46245"/>
    <lineage>
        <taxon>Eukaryota</taxon>
        <taxon>Metazoa</taxon>
        <taxon>Ecdysozoa</taxon>
        <taxon>Arthropoda</taxon>
        <taxon>Hexapoda</taxon>
        <taxon>Insecta</taxon>
        <taxon>Pterygota</taxon>
        <taxon>Neoptera</taxon>
        <taxon>Endopterygota</taxon>
        <taxon>Diptera</taxon>
        <taxon>Brachycera</taxon>
        <taxon>Muscomorpha</taxon>
        <taxon>Ephydroidea</taxon>
        <taxon>Drosophilidae</taxon>
        <taxon>Drosophila</taxon>
        <taxon>Sophophora</taxon>
    </lineage>
</organism>
<dbReference type="AlphaFoldDB" id="A0A6I8VQW4"/>
<dbReference type="InParanoid" id="A0A6I8VQW4"/>
<accession>A0A6I8VQW4</accession>
<sequence length="169" mass="19873">MDILLLHEYNHFQQQRRLRWDCFDCQTCPQYADHVKCLIADPRQSRLNVEVNLLEAVPSIRTYMKISTRFKPSEAYRKFLDISFDGCRVISDLSKGTTMIAKIYNAVVKFSNQQRKCPIKKGFIYYHNISIEELLPSFLPASSIFVEVHFFHPKKTYLNMTLRGDISEI</sequence>
<protein>
    <recommendedName>
        <fullName evidence="3">PilZ domain-containing protein</fullName>
    </recommendedName>
</protein>
<evidence type="ECO:0000313" key="1">
    <source>
        <dbReference type="Proteomes" id="UP000001819"/>
    </source>
</evidence>
<evidence type="ECO:0000313" key="2">
    <source>
        <dbReference type="RefSeq" id="XP_033233446.1"/>
    </source>
</evidence>
<dbReference type="KEGG" id="dpo:26533904"/>
<dbReference type="PANTHER" id="PTHR20898">
    <property type="entry name" value="DAEDALUS ON 3-RELATED-RELATED"/>
    <property type="match status" value="1"/>
</dbReference>
<reference evidence="2" key="2">
    <citation type="submission" date="2025-08" db="UniProtKB">
        <authorList>
            <consortium name="RefSeq"/>
        </authorList>
    </citation>
    <scope>IDENTIFICATION</scope>
    <source>
        <strain evidence="2">MV-25-SWS-2005</strain>
        <tissue evidence="2">Whole body</tissue>
    </source>
</reference>